<dbReference type="Proteomes" id="UP000037953">
    <property type="component" value="Unassembled WGS sequence"/>
</dbReference>
<feature type="chain" id="PRO_5005851795" evidence="1">
    <location>
        <begin position="21"/>
        <end position="440"/>
    </location>
</feature>
<name>A0A0N0IU17_CHRID</name>
<keyword evidence="3" id="KW-0645">Protease</keyword>
<dbReference type="InterPro" id="IPR012338">
    <property type="entry name" value="Beta-lactam/transpept-like"/>
</dbReference>
<organism evidence="3 4">
    <name type="scientific">Chryseobacterium indologenes</name>
    <name type="common">Flavobacterium indologenes</name>
    <dbReference type="NCBI Taxonomy" id="253"/>
    <lineage>
        <taxon>Bacteria</taxon>
        <taxon>Pseudomonadati</taxon>
        <taxon>Bacteroidota</taxon>
        <taxon>Flavobacteriia</taxon>
        <taxon>Flavobacteriales</taxon>
        <taxon>Weeksellaceae</taxon>
        <taxon>Chryseobacterium group</taxon>
        <taxon>Chryseobacterium</taxon>
    </lineage>
</organism>
<dbReference type="RefSeq" id="WP_062702972.1">
    <property type="nucleotide sequence ID" value="NZ_LJOD01000020.1"/>
</dbReference>
<dbReference type="SUPFAM" id="SSF56601">
    <property type="entry name" value="beta-lactamase/transpeptidase-like"/>
    <property type="match status" value="1"/>
</dbReference>
<evidence type="ECO:0000313" key="3">
    <source>
        <dbReference type="EMBL" id="KPE49243.1"/>
    </source>
</evidence>
<dbReference type="PROSITE" id="PS51257">
    <property type="entry name" value="PROKAR_LIPOPROTEIN"/>
    <property type="match status" value="1"/>
</dbReference>
<reference evidence="4" key="2">
    <citation type="submission" date="2015-09" db="EMBL/GenBank/DDBJ databases">
        <title>Draft genome sequence of a multidrug-resistant Chryseobacterium indologenes isolate from Malaysia.</title>
        <authorList>
            <person name="Yu C.Y."/>
            <person name="Ang G.Y."/>
            <person name="Chan K.-G."/>
        </authorList>
    </citation>
    <scope>NUCLEOTIDE SEQUENCE [LARGE SCALE GENOMIC DNA]</scope>
    <source>
        <strain evidence="4">CI_885</strain>
    </source>
</reference>
<evidence type="ECO:0000256" key="1">
    <source>
        <dbReference type="SAM" id="SignalP"/>
    </source>
</evidence>
<dbReference type="InterPro" id="IPR001466">
    <property type="entry name" value="Beta-lactam-related"/>
</dbReference>
<dbReference type="Gene3D" id="3.40.710.10">
    <property type="entry name" value="DD-peptidase/beta-lactamase superfamily"/>
    <property type="match status" value="1"/>
</dbReference>
<comment type="caution">
    <text evidence="3">The sequence shown here is derived from an EMBL/GenBank/DDBJ whole genome shotgun (WGS) entry which is preliminary data.</text>
</comment>
<keyword evidence="3" id="KW-0378">Hydrolase</keyword>
<feature type="domain" description="Beta-lactamase-related" evidence="2">
    <location>
        <begin position="44"/>
        <end position="334"/>
    </location>
</feature>
<evidence type="ECO:0000259" key="2">
    <source>
        <dbReference type="Pfam" id="PF00144"/>
    </source>
</evidence>
<dbReference type="PATRIC" id="fig|253.9.peg.2536"/>
<protein>
    <submittedName>
        <fullName evidence="3">D-alanyl-D-alanine carboxypeptidase</fullName>
    </submittedName>
</protein>
<keyword evidence="1" id="KW-0732">Signal</keyword>
<dbReference type="AlphaFoldDB" id="A0A0N0IU17"/>
<dbReference type="Pfam" id="PF00144">
    <property type="entry name" value="Beta-lactamase"/>
    <property type="match status" value="1"/>
</dbReference>
<dbReference type="InterPro" id="IPR050491">
    <property type="entry name" value="AmpC-like"/>
</dbReference>
<keyword evidence="3" id="KW-0121">Carboxypeptidase</keyword>
<feature type="signal peptide" evidence="1">
    <location>
        <begin position="1"/>
        <end position="20"/>
    </location>
</feature>
<dbReference type="PANTHER" id="PTHR46825:SF9">
    <property type="entry name" value="BETA-LACTAMASE-RELATED DOMAIN-CONTAINING PROTEIN"/>
    <property type="match status" value="1"/>
</dbReference>
<dbReference type="GO" id="GO:0004180">
    <property type="term" value="F:carboxypeptidase activity"/>
    <property type="evidence" value="ECO:0007669"/>
    <property type="project" value="UniProtKB-KW"/>
</dbReference>
<gene>
    <name evidence="3" type="ORF">AOB46_20680</name>
</gene>
<dbReference type="PANTHER" id="PTHR46825">
    <property type="entry name" value="D-ALANYL-D-ALANINE-CARBOXYPEPTIDASE/ENDOPEPTIDASE AMPH"/>
    <property type="match status" value="1"/>
</dbReference>
<reference evidence="3 4" key="1">
    <citation type="journal article" date="2015" name="Genom Data">
        <title>Draft genome sequence of a multidrug-resistant Chryseobacterium indologenes isolate from Malaysia.</title>
        <authorList>
            <person name="Yu C.Y."/>
            <person name="Ang G.Y."/>
            <person name="Cheng H.J."/>
            <person name="Cheong Y.M."/>
            <person name="Yin W.F."/>
            <person name="Chan K.G."/>
        </authorList>
    </citation>
    <scope>NUCLEOTIDE SEQUENCE [LARGE SCALE GENOMIC DNA]</scope>
    <source>
        <strain evidence="3 4">CI_885</strain>
    </source>
</reference>
<dbReference type="EMBL" id="LJOD01000020">
    <property type="protein sequence ID" value="KPE49243.1"/>
    <property type="molecule type" value="Genomic_DNA"/>
</dbReference>
<evidence type="ECO:0000313" key="4">
    <source>
        <dbReference type="Proteomes" id="UP000037953"/>
    </source>
</evidence>
<proteinExistence type="predicted"/>
<accession>A0A0N0IU17</accession>
<sequence>MMLKKLFVVAAAGLSCMAYSQNTGRQQLMDYLDSLSVHHKVMGSFAFADNDKPTFLKVTGFSDVAKKQKANMNTQYRIGSISKTFTAVLVMKAVEEKKLSLDTKLSGFYHEVENADKITIKDLLQHRSGIHNLTNEEEYWTYNTKPQTETSLVSIIKKYKSDFEPGTKYEYSNSGYILLSLILEKVYKKSYAQLIQDKITGPLKLTLTEVGGKIDPSKNQALSYQYADGSYQLWQETDMSVPAGAGNLISTPTELLKFIIALENGKLVNKNSLKQMKEFADGYGYGIARVPFDKYWGYGHNGGIDQFRSVLYYFPELKTAVSFITNQADYNNNEISIKMLEVATGKDFKMPSFKEVKVAGDLLKKYEGLYKAEGFPLDIRIFSEGGKLKGQATGQGAFPLNAVSESEFKFETAGIKMKFNAEKGTMDFSQAGNNFTFKKQ</sequence>